<protein>
    <submittedName>
        <fullName evidence="2">DUF2163 domain-containing protein</fullName>
    </submittedName>
</protein>
<feature type="domain" description="Bacteriophage phiJL001 Gp84 C-terminal" evidence="1">
    <location>
        <begin position="195"/>
        <end position="277"/>
    </location>
</feature>
<evidence type="ECO:0000259" key="1">
    <source>
        <dbReference type="Pfam" id="PF09356"/>
    </source>
</evidence>
<evidence type="ECO:0000313" key="3">
    <source>
        <dbReference type="Proteomes" id="UP001597314"/>
    </source>
</evidence>
<proteinExistence type="predicted"/>
<dbReference type="NCBIfam" id="TIGR02218">
    <property type="entry name" value="phg_TIGR02218"/>
    <property type="match status" value="1"/>
</dbReference>
<comment type="caution">
    <text evidence="2">The sequence shown here is derived from an EMBL/GenBank/DDBJ whole genome shotgun (WGS) entry which is preliminary data.</text>
</comment>
<reference evidence="3" key="1">
    <citation type="journal article" date="2019" name="Int. J. Syst. Evol. Microbiol.">
        <title>The Global Catalogue of Microorganisms (GCM) 10K type strain sequencing project: providing services to taxonomists for standard genome sequencing and annotation.</title>
        <authorList>
            <consortium name="The Broad Institute Genomics Platform"/>
            <consortium name="The Broad Institute Genome Sequencing Center for Infectious Disease"/>
            <person name="Wu L."/>
            <person name="Ma J."/>
        </authorList>
    </citation>
    <scope>NUCLEOTIDE SEQUENCE [LARGE SCALE GENOMIC DNA]</scope>
    <source>
        <strain evidence="3">CGMCC 1.6774</strain>
    </source>
</reference>
<dbReference type="Proteomes" id="UP001597314">
    <property type="component" value="Unassembled WGS sequence"/>
</dbReference>
<dbReference type="InterPro" id="IPR018964">
    <property type="entry name" value="Phage_phiJL001_Gp84_C"/>
</dbReference>
<dbReference type="Pfam" id="PF09931">
    <property type="entry name" value="Phage_phiJL001_Gp84_N"/>
    <property type="match status" value="1"/>
</dbReference>
<accession>A0ABW5AH35</accession>
<sequence>MRRIPEALRDLLASGVTTLCRCWRVVRPDGVTLGFTDHDADILLDATPCRAGSGLDASEATARFGLQVDGGEVFGALADDALTEADLAAGRYDAATIETWLVDWSAPSTRLLLAVGTLGEVRRDGTAFTAELRSLSEKLAQESGRVYTAACTADLGDARCRVDLGAAGFSANGTVAGLEATSTIRVSGLTSFADGWFTAGRLAFTSGANAGLASEVKRHAVDPAGVAVALWQAMPEPIAPGDAFVITAGCDKQFATCRDRFANVDNFRGFPHIPGNDYVISHA</sequence>
<dbReference type="EMBL" id="JBHUIW010000003">
    <property type="protein sequence ID" value="MFD2181425.1"/>
    <property type="molecule type" value="Genomic_DNA"/>
</dbReference>
<dbReference type="InterPro" id="IPR011928">
    <property type="entry name" value="Phage_phiJL001_Gp84"/>
</dbReference>
<keyword evidence="3" id="KW-1185">Reference proteome</keyword>
<evidence type="ECO:0000313" key="2">
    <source>
        <dbReference type="EMBL" id="MFD2181425.1"/>
    </source>
</evidence>
<dbReference type="RefSeq" id="WP_378476607.1">
    <property type="nucleotide sequence ID" value="NZ_JBHUIW010000003.1"/>
</dbReference>
<dbReference type="Pfam" id="PF09356">
    <property type="entry name" value="Phage_BR0599"/>
    <property type="match status" value="1"/>
</dbReference>
<gene>
    <name evidence="2" type="ORF">ACFSOX_04615</name>
</gene>
<organism evidence="2 3">
    <name type="scientific">Rhodoplanes azumiensis</name>
    <dbReference type="NCBI Taxonomy" id="1897628"/>
    <lineage>
        <taxon>Bacteria</taxon>
        <taxon>Pseudomonadati</taxon>
        <taxon>Pseudomonadota</taxon>
        <taxon>Alphaproteobacteria</taxon>
        <taxon>Hyphomicrobiales</taxon>
        <taxon>Nitrobacteraceae</taxon>
        <taxon>Rhodoplanes</taxon>
    </lineage>
</organism>
<name>A0ABW5AH35_9BRAD</name>